<evidence type="ECO:0000313" key="2">
    <source>
        <dbReference type="Proteomes" id="UP000015042"/>
    </source>
</evidence>
<accession>S5N890</accession>
<proteinExistence type="predicted"/>
<dbReference type="Proteomes" id="UP000015042">
    <property type="component" value="Chromosome"/>
</dbReference>
<evidence type="ECO:0000313" key="1">
    <source>
        <dbReference type="EMBL" id="AGR58820.1"/>
    </source>
</evidence>
<protein>
    <submittedName>
        <fullName evidence="1">Uncharacterized protein</fullName>
    </submittedName>
</protein>
<dbReference type="KEGG" id="sbz:A464_1635"/>
<gene>
    <name evidence="1" type="ORF">A464_1635</name>
</gene>
<sequence length="39" mass="4192">MTTTACYYASQAERLCLPFTDIILSLPGSVLPVTMAEAL</sequence>
<dbReference type="HOGENOM" id="CLU_3316530_0_0_6"/>
<reference evidence="1 2" key="1">
    <citation type="submission" date="2013-07" db="EMBL/GenBank/DDBJ databases">
        <title>Genome sequence of Salmonella bongori N268-08 - a rare clinical isolate.</title>
        <authorList>
            <person name="Marti R."/>
            <person name="Hagens S."/>
            <person name="Loessner M.J."/>
            <person name="Klumpp J."/>
        </authorList>
    </citation>
    <scope>NUCLEOTIDE SEQUENCE [LARGE SCALE GENOMIC DNA]</scope>
    <source>
        <strain evidence="1 2">N268-08</strain>
    </source>
</reference>
<dbReference type="AlphaFoldDB" id="S5N890"/>
<organism evidence="1 2">
    <name type="scientific">Salmonella bongori N268-08</name>
    <dbReference type="NCBI Taxonomy" id="1197719"/>
    <lineage>
        <taxon>Bacteria</taxon>
        <taxon>Pseudomonadati</taxon>
        <taxon>Pseudomonadota</taxon>
        <taxon>Gammaproteobacteria</taxon>
        <taxon>Enterobacterales</taxon>
        <taxon>Enterobacteriaceae</taxon>
        <taxon>Salmonella</taxon>
    </lineage>
</organism>
<dbReference type="EMBL" id="CP006608">
    <property type="protein sequence ID" value="AGR58820.1"/>
    <property type="molecule type" value="Genomic_DNA"/>
</dbReference>
<name>S5N890_SALBN</name>